<proteinExistence type="predicted"/>
<reference evidence="2" key="5">
    <citation type="journal article" date="2008" name="Nucleic Acids Res.">
        <title>The Rice Annotation Project Database (RAP-DB): 2008 update.</title>
        <authorList>
            <consortium name="The Rice Annotation Project (RAP)"/>
            <person name="Tanaka T."/>
            <person name="Antonio B.A."/>
            <person name="Kikuchi S."/>
            <person name="Matsumoto T."/>
            <person name="Nagamura Y."/>
            <person name="Numa H."/>
            <person name="Sakai H."/>
            <person name="Wu J."/>
            <person name="Itoh T."/>
            <person name="Sasaki T."/>
            <person name="Aono R."/>
            <person name="Fujii Y."/>
            <person name="Habara T."/>
            <person name="Harada E."/>
            <person name="Kanno M."/>
            <person name="Kawahara Y."/>
            <person name="Kawashima H."/>
            <person name="Kubooka H."/>
            <person name="Matsuya A."/>
            <person name="Nakaoka H."/>
            <person name="Saichi N."/>
            <person name="Sanbonmatsu R."/>
            <person name="Sato Y."/>
            <person name="Shinso Y."/>
            <person name="Suzuki M."/>
            <person name="Takeda J."/>
            <person name="Tanino M."/>
            <person name="Todokoro F."/>
            <person name="Yamaguchi K."/>
            <person name="Yamamoto N."/>
            <person name="Yamasaki C."/>
            <person name="Imanishi T."/>
            <person name="Okido T."/>
            <person name="Tada M."/>
            <person name="Ikeo K."/>
            <person name="Tateno Y."/>
            <person name="Gojobori T."/>
            <person name="Lin Y.C."/>
            <person name="Wei F.J."/>
            <person name="Hsing Y.I."/>
            <person name="Zhao Q."/>
            <person name="Han B."/>
            <person name="Kramer M.R."/>
            <person name="McCombie R.W."/>
            <person name="Lonsdale D."/>
            <person name="O'Donovan C.C."/>
            <person name="Whitfield E.J."/>
            <person name="Apweiler R."/>
            <person name="Koyanagi K.O."/>
            <person name="Khurana J.P."/>
            <person name="Raghuvanshi S."/>
            <person name="Singh N.K."/>
            <person name="Tyagi A.K."/>
            <person name="Haberer G."/>
            <person name="Fujisawa M."/>
            <person name="Hosokawa S."/>
            <person name="Ito Y."/>
            <person name="Ikawa H."/>
            <person name="Shibata M."/>
            <person name="Yamamoto M."/>
            <person name="Bruskiewich R.M."/>
            <person name="Hoen D.R."/>
            <person name="Bureau TE."/>
            <person name="Namiki N."/>
            <person name="Ohyanagi H."/>
            <person name="Sakai Y."/>
            <person name="Nobushima S."/>
            <person name="Sakata K."/>
            <person name="Barrero R.A."/>
            <person name="Sato Y."/>
            <person name="Souvorov A."/>
            <person name="Smith-White B."/>
            <person name="Tatusova T."/>
            <person name="An S."/>
            <person name="An G."/>
            <person name="OOta S."/>
            <person name="Fuks G."/>
            <person name="Messing J."/>
            <person name="Christie K.R."/>
            <person name="Lieberherr D."/>
            <person name="Kim H."/>
            <person name="Zuccolo A."/>
            <person name="Wing R.A."/>
            <person name="Nobuta K."/>
            <person name="Green P.J."/>
            <person name="Lu C."/>
            <person name="Meyers BC."/>
            <person name="Chaparro C."/>
            <person name="Piegu B."/>
            <person name="Panaud O."/>
            <person name="Echeverria M."/>
        </authorList>
    </citation>
    <scope>NUCLEOTIDE SEQUENCE</scope>
</reference>
<reference evidence="2" key="7">
    <citation type="submission" date="2012-08" db="EMBL/GenBank/DDBJ databases">
        <title>Oryza sativa nipponbare(GA3) genomic DNA, chromosome 5.</title>
        <authorList>
            <consortium name="IRGSP(International Rice Genome Sequencing Project)"/>
        </authorList>
    </citation>
    <scope>NUCLEOTIDE SEQUENCE</scope>
</reference>
<evidence type="ECO:0000313" key="1">
    <source>
        <dbReference type="EMBL" id="AAV44182.1"/>
    </source>
</evidence>
<dbReference type="AlphaFoldDB" id="A0A0P0WKQ2"/>
<dbReference type="KEGG" id="dosa:Os05g0324400"/>
<evidence type="ECO:0000313" key="2">
    <source>
        <dbReference type="EMBL" id="BAF17114.1"/>
    </source>
</evidence>
<reference evidence="2" key="3">
    <citation type="journal article" date="2006" name="Nucleic Acids Res.">
        <title>The Rice Annotation Project Database (RAP-DB): hub for Oryza sativa ssp. japonica genome information.</title>
        <authorList>
            <person name="Ohyanagi H."/>
            <person name="Tanaka T."/>
            <person name="Sakai H."/>
            <person name="Shigemoto Y."/>
            <person name="Yamaguchi K."/>
            <person name="Habara T."/>
            <person name="Fujii Y."/>
            <person name="Antonio B.A."/>
            <person name="Nagamura Y."/>
            <person name="Imanishi T."/>
            <person name="Ikeo K."/>
            <person name="Itoh T."/>
            <person name="Gojobori T."/>
            <person name="Sasaki T."/>
        </authorList>
    </citation>
    <scope>NUCLEOTIDE SEQUENCE</scope>
</reference>
<sequence length="93" mass="10426">MVLPILQGCPCPWRHHHHEEDRTDLQTECSNEQCIGYGNINSAMVPLLVPCQKEHKCNHQGDAGDESEYGASPCTNHSRLSVEVVIHHSQLDL</sequence>
<protein>
    <submittedName>
        <fullName evidence="2">Os05g0324400 protein</fullName>
    </submittedName>
</protein>
<dbReference type="Proteomes" id="UP000000763">
    <property type="component" value="Chromosome 5"/>
</dbReference>
<reference evidence="2" key="8">
    <citation type="submission" date="2012-08" db="EMBL/GenBank/DDBJ databases">
        <title>The Second Rice Annotation Project Meeting (RAP2).</title>
        <authorList>
            <consortium name="The Rice Annotation Project (RAP)"/>
        </authorList>
    </citation>
    <scope>NUCLEOTIDE SEQUENCE</scope>
</reference>
<name>A0A0P0WKQ2_ORYSJ</name>
<accession>A0A0P0WKQ2</accession>
<dbReference type="Gramene" id="Os05t0324400-01">
    <property type="protein sequence ID" value="Os05t0324400-01"/>
    <property type="gene ID" value="Os05g0324400"/>
</dbReference>
<reference evidence="1" key="1">
    <citation type="submission" date="2004-11" db="EMBL/GenBank/DDBJ databases">
        <title>Oryza sativa PAC P0018A03 genomic sequence.</title>
        <authorList>
            <person name="Chow T.-Y."/>
            <person name="Hsing Y.-I.C."/>
            <person name="Chen C.-S."/>
            <person name="Chen H.-H."/>
            <person name="Liu S.-M."/>
            <person name="Chao Y.-T."/>
            <person name="Chang S.-J."/>
            <person name="Chen H.-C."/>
            <person name="Chen S.-K."/>
            <person name="Chen T.-R."/>
            <person name="Chen Y.-L."/>
            <person name="Cheng C.-H."/>
            <person name="Chung C.-I."/>
            <person name="Han S.-Y."/>
            <person name="Hsiao S.-H."/>
            <person name="Hsiung J.-N."/>
            <person name="Hsu C.-H."/>
            <person name="Huang J.-J."/>
            <person name="Kau P.-I."/>
            <person name="Lee M.-C."/>
            <person name="Leu H.-L."/>
            <person name="Li Y.-F."/>
            <person name="Lin S.-J."/>
            <person name="Lin Y.-C."/>
            <person name="Wu S.-W."/>
            <person name="Yu C.-Y."/>
            <person name="Yu S.-W."/>
            <person name="Wu H.-P."/>
            <person name="Shaw J.-F."/>
            <person name="Yu Y."/>
            <person name="Rambo T."/>
            <person name="Currie J."/>
            <person name="Collura K."/>
            <person name="Soderlund C."/>
            <person name="Wing R."/>
        </authorList>
    </citation>
    <scope>NUCLEOTIDE SEQUENCE</scope>
</reference>
<organism evidence="1 3">
    <name type="scientific">Oryza sativa subsp. japonica</name>
    <name type="common">Rice</name>
    <dbReference type="NCBI Taxonomy" id="39947"/>
    <lineage>
        <taxon>Eukaryota</taxon>
        <taxon>Viridiplantae</taxon>
        <taxon>Streptophyta</taxon>
        <taxon>Embryophyta</taxon>
        <taxon>Tracheophyta</taxon>
        <taxon>Spermatophyta</taxon>
        <taxon>Magnoliopsida</taxon>
        <taxon>Liliopsida</taxon>
        <taxon>Poales</taxon>
        <taxon>Poaceae</taxon>
        <taxon>BOP clade</taxon>
        <taxon>Oryzoideae</taxon>
        <taxon>Oryzeae</taxon>
        <taxon>Oryzinae</taxon>
        <taxon>Oryza</taxon>
        <taxon>Oryza sativa</taxon>
    </lineage>
</organism>
<dbReference type="EMBL" id="AC134346">
    <property type="protein sequence ID" value="AAV44182.1"/>
    <property type="molecule type" value="Genomic_DNA"/>
</dbReference>
<reference evidence="3" key="6">
    <citation type="journal article" date="2008" name="Nucleic Acids Res.">
        <title>The rice annotation project database (RAP-DB): 2008 update.</title>
        <authorList>
            <consortium name="The rice annotation project (RAP)"/>
        </authorList>
    </citation>
    <scope>GENOME REANNOTATION</scope>
    <source>
        <strain evidence="3">cv. Nipponbare</strain>
    </source>
</reference>
<dbReference type="EMBL" id="AP008211">
    <property type="protein sequence ID" value="BAF17114.1"/>
    <property type="molecule type" value="Genomic_DNA"/>
</dbReference>
<gene>
    <name evidence="2" type="ordered locus">Os05g0324400</name>
    <name evidence="1" type="ORF">P0018A03.11</name>
</gene>
<reference evidence="2" key="4">
    <citation type="journal article" date="2007" name="Genome Res.">
        <title>Curated Genome Annotation of Oryza sativa ssp. japonica and Comparative Genome Analysis with Arabidopsis thaliana.</title>
        <authorList>
            <consortium name="The Rice Annotation Project (RAP)"/>
            <person name="Itoh T."/>
            <person name="Tanaka T."/>
            <person name="Barrero R.A."/>
            <person name="Yamasaki C."/>
            <person name="Fujii Y."/>
            <person name="Hilton P.B."/>
            <person name="Antonio B.A."/>
            <person name="Aono H."/>
            <person name="Apweiler R."/>
            <person name="Bruskiewich R."/>
            <person name="Bureau T."/>
            <person name="Burr F."/>
            <person name="Costa de Oliveira A."/>
            <person name="Fuks G."/>
            <person name="Habara T."/>
            <person name="Haberer G."/>
            <person name="Han B."/>
            <person name="Harada E."/>
            <person name="Hiraki A.T."/>
            <person name="Hirochika H."/>
            <person name="Hoen D."/>
            <person name="Hokari H."/>
            <person name="Hosokawa S."/>
            <person name="Hsing Y."/>
            <person name="Ikawa H."/>
            <person name="Ikeo K."/>
            <person name="Imanishi T."/>
            <person name="Ito Y."/>
            <person name="Jaiswal P."/>
            <person name="Kanno M."/>
            <person name="Kawahara Y."/>
            <person name="Kawamura T."/>
            <person name="Kawashima H."/>
            <person name="Khurana J.P."/>
            <person name="Kikuchi S."/>
            <person name="Komatsu S."/>
            <person name="Koyanagi K.O."/>
            <person name="Kubooka H."/>
            <person name="Lieberherr D."/>
            <person name="Lin Y.C."/>
            <person name="Lonsdale D."/>
            <person name="Matsumoto T."/>
            <person name="Matsuya A."/>
            <person name="McCombie W.R."/>
            <person name="Messing J."/>
            <person name="Miyao A."/>
            <person name="Mulder N."/>
            <person name="Nagamura Y."/>
            <person name="Nam J."/>
            <person name="Namiki N."/>
            <person name="Numa H."/>
            <person name="Nurimoto S."/>
            <person name="O'donovan C."/>
            <person name="Ohyanagi H."/>
            <person name="Okido T."/>
            <person name="Oota S."/>
            <person name="Osato N."/>
            <person name="Palmer L.E."/>
            <person name="Quetier F."/>
            <person name="Raghuvanshi S."/>
            <person name="Saichi N."/>
            <person name="Sakai H."/>
            <person name="Sakai Y."/>
            <person name="Sakata K."/>
            <person name="Sakurai T."/>
            <person name="Sato F."/>
            <person name="Sato Y."/>
            <person name="Schoof H."/>
            <person name="Seki M."/>
            <person name="Shibata M."/>
            <person name="Shimizu Y."/>
            <person name="Shinozaki K."/>
            <person name="Shinso Y."/>
            <person name="Singh N.K."/>
            <person name="Smith-White B."/>
            <person name="Takeda J."/>
            <person name="Tanino M."/>
            <person name="Tatusova T."/>
            <person name="Thongjuea S."/>
            <person name="Todokoro F."/>
            <person name="Tsugane M."/>
            <person name="Tyagi A.K."/>
            <person name="Vanavichit A."/>
            <person name="Wang A."/>
            <person name="Wing R.A."/>
            <person name="Yamaguchi K."/>
            <person name="Yamamoto M."/>
            <person name="Yamamoto N."/>
            <person name="Yu Y."/>
            <person name="Zhang H."/>
            <person name="Zhao Q."/>
            <person name="Higo K."/>
            <person name="Burr B."/>
            <person name="Gojobori T."/>
            <person name="Sasaki T."/>
        </authorList>
    </citation>
    <scope>NUCLEOTIDE SEQUENCE</scope>
</reference>
<reference evidence="2 3" key="2">
    <citation type="journal article" date="2005" name="Nature">
        <title>The map-based sequence of the rice genome.</title>
        <authorList>
            <consortium name="International rice genome sequencing project (IRGSP)"/>
            <person name="Matsumoto T."/>
            <person name="Wu J."/>
            <person name="Kanamori H."/>
            <person name="Katayose Y."/>
            <person name="Fujisawa M."/>
            <person name="Namiki N."/>
            <person name="Mizuno H."/>
            <person name="Yamamoto K."/>
            <person name="Antonio B.A."/>
            <person name="Baba T."/>
            <person name="Sakata K."/>
            <person name="Nagamura Y."/>
            <person name="Aoki H."/>
            <person name="Arikawa K."/>
            <person name="Arita K."/>
            <person name="Bito T."/>
            <person name="Chiden Y."/>
            <person name="Fujitsuka N."/>
            <person name="Fukunaka R."/>
            <person name="Hamada M."/>
            <person name="Harada C."/>
            <person name="Hayashi A."/>
            <person name="Hijishita S."/>
            <person name="Honda M."/>
            <person name="Hosokawa S."/>
            <person name="Ichikawa Y."/>
            <person name="Idonuma A."/>
            <person name="Iijima M."/>
            <person name="Ikeda M."/>
            <person name="Ikeno M."/>
            <person name="Ito K."/>
            <person name="Ito S."/>
            <person name="Ito T."/>
            <person name="Ito Y."/>
            <person name="Ito Y."/>
            <person name="Iwabuchi A."/>
            <person name="Kamiya K."/>
            <person name="Karasawa W."/>
            <person name="Kurita K."/>
            <person name="Katagiri S."/>
            <person name="Kikuta A."/>
            <person name="Kobayashi H."/>
            <person name="Kobayashi N."/>
            <person name="Machita K."/>
            <person name="Maehara T."/>
            <person name="Masukawa M."/>
            <person name="Mizubayashi T."/>
            <person name="Mukai Y."/>
            <person name="Nagasaki H."/>
            <person name="Nagata Y."/>
            <person name="Naito S."/>
            <person name="Nakashima M."/>
            <person name="Nakama Y."/>
            <person name="Nakamichi Y."/>
            <person name="Nakamura M."/>
            <person name="Meguro A."/>
            <person name="Negishi M."/>
            <person name="Ohta I."/>
            <person name="Ohta T."/>
            <person name="Okamoto M."/>
            <person name="Ono N."/>
            <person name="Saji S."/>
            <person name="Sakaguchi M."/>
            <person name="Sakai K."/>
            <person name="Shibata M."/>
            <person name="Shimokawa T."/>
            <person name="Song J."/>
            <person name="Takazaki Y."/>
            <person name="Terasawa K."/>
            <person name="Tsugane M."/>
            <person name="Tsuji K."/>
            <person name="Ueda S."/>
            <person name="Waki K."/>
            <person name="Yamagata H."/>
            <person name="Yamamoto M."/>
            <person name="Yamamoto S."/>
            <person name="Yamane H."/>
            <person name="Yoshiki S."/>
            <person name="Yoshihara R."/>
            <person name="Yukawa K."/>
            <person name="Zhong H."/>
            <person name="Yano M."/>
            <person name="Yuan Q."/>
            <person name="Ouyang S."/>
            <person name="Liu J."/>
            <person name="Jones K.M."/>
            <person name="Gansberger K."/>
            <person name="Moffat K."/>
            <person name="Hill J."/>
            <person name="Bera J."/>
            <person name="Fadrosh D."/>
            <person name="Jin S."/>
            <person name="Johri S."/>
            <person name="Kim M."/>
            <person name="Overton L."/>
            <person name="Reardon M."/>
            <person name="Tsitrin T."/>
            <person name="Vuong H."/>
            <person name="Weaver B."/>
            <person name="Ciecko A."/>
            <person name="Tallon L."/>
            <person name="Jackson J."/>
            <person name="Pai G."/>
            <person name="Aken S.V."/>
            <person name="Utterback T."/>
            <person name="Reidmuller S."/>
            <person name="Feldblyum T."/>
            <person name="Hsiao J."/>
            <person name="Zismann V."/>
            <person name="Iobst S."/>
            <person name="de Vazeille A.R."/>
            <person name="Buell C.R."/>
            <person name="Ying K."/>
            <person name="Li Y."/>
            <person name="Lu T."/>
            <person name="Huang Y."/>
            <person name="Zhao Q."/>
            <person name="Feng Q."/>
            <person name="Zhang L."/>
            <person name="Zhu J."/>
            <person name="Weng Q."/>
            <person name="Mu J."/>
            <person name="Lu Y."/>
            <person name="Fan D."/>
            <person name="Liu Y."/>
            <person name="Guan J."/>
            <person name="Zhang Y."/>
            <person name="Yu S."/>
            <person name="Liu X."/>
            <person name="Zhang Y."/>
            <person name="Hong G."/>
            <person name="Han B."/>
            <person name="Choisne N."/>
            <person name="Demange N."/>
            <person name="Orjeda G."/>
            <person name="Samain S."/>
            <person name="Cattolico L."/>
            <person name="Pelletier E."/>
            <person name="Couloux A."/>
            <person name="Segurens B."/>
            <person name="Wincker P."/>
            <person name="D'Hont A."/>
            <person name="Scarpelli C."/>
            <person name="Weissenbach J."/>
            <person name="Salanoubat M."/>
            <person name="Quetier F."/>
            <person name="Yu Y."/>
            <person name="Kim H.R."/>
            <person name="Rambo T."/>
            <person name="Currie J."/>
            <person name="Collura K."/>
            <person name="Luo M."/>
            <person name="Yang T."/>
            <person name="Ammiraju J.S.S."/>
            <person name="Engler F."/>
            <person name="Soderlund C."/>
            <person name="Wing R.A."/>
            <person name="Palmer L.E."/>
            <person name="de la Bastide M."/>
            <person name="Spiegel L."/>
            <person name="Nascimento L."/>
            <person name="Zutavern T."/>
            <person name="O'Shaughnessy A."/>
            <person name="Dike S."/>
            <person name="Dedhia N."/>
            <person name="Preston R."/>
            <person name="Balija V."/>
            <person name="McCombie W.R."/>
            <person name="Chow T."/>
            <person name="Chen H."/>
            <person name="Chung M."/>
            <person name="Chen C."/>
            <person name="Shaw J."/>
            <person name="Wu H."/>
            <person name="Hsiao K."/>
            <person name="Chao Y."/>
            <person name="Chu M."/>
            <person name="Cheng C."/>
            <person name="Hour A."/>
            <person name="Lee P."/>
            <person name="Lin S."/>
            <person name="Lin Y."/>
            <person name="Liou J."/>
            <person name="Liu S."/>
            <person name="Hsing Y."/>
            <person name="Raghuvanshi S."/>
            <person name="Mohanty A."/>
            <person name="Bharti A.K."/>
            <person name="Gaur A."/>
            <person name="Gupta V."/>
            <person name="Kumar D."/>
            <person name="Ravi V."/>
            <person name="Vij S."/>
            <person name="Kapur A."/>
            <person name="Khurana P."/>
            <person name="Khurana P."/>
            <person name="Khurana J.P."/>
            <person name="Tyagi A.K."/>
            <person name="Gaikwad K."/>
            <person name="Singh A."/>
            <person name="Dalal V."/>
            <person name="Srivastava S."/>
            <person name="Dixit A."/>
            <person name="Pal A.K."/>
            <person name="Ghazi I.A."/>
            <person name="Yadav M."/>
            <person name="Pandit A."/>
            <person name="Bhargava A."/>
            <person name="Sureshbabu K."/>
            <person name="Batra K."/>
            <person name="Sharma T.R."/>
            <person name="Mohapatra T."/>
            <person name="Singh N.K."/>
            <person name="Messing J."/>
            <person name="Nelson A.B."/>
            <person name="Fuks G."/>
            <person name="Kavchok S."/>
            <person name="Keizer G."/>
            <person name="Linton E."/>
            <person name="Llaca V."/>
            <person name="Song R."/>
            <person name="Tanyolac B."/>
            <person name="Young S."/>
            <person name="Ho-Il K."/>
            <person name="Hahn J.H."/>
            <person name="Sangsakoo G."/>
            <person name="Vanavichit A."/>
            <person name="de Mattos Luiz.A.T."/>
            <person name="Zimmer P.D."/>
            <person name="Malone G."/>
            <person name="Dellagostin O."/>
            <person name="de Oliveira A.C."/>
            <person name="Bevan M."/>
            <person name="Bancroft I."/>
            <person name="Minx P."/>
            <person name="Cordum H."/>
            <person name="Wilson R."/>
            <person name="Cheng Z."/>
            <person name="Jin W."/>
            <person name="Jiang J."/>
            <person name="Leong S.A."/>
            <person name="Iwama H."/>
            <person name="Gojobori T."/>
            <person name="Itoh T."/>
            <person name="Niimura Y."/>
            <person name="Fujii Y."/>
            <person name="Habara T."/>
            <person name="Sakai H."/>
            <person name="Sato Y."/>
            <person name="Wilson G."/>
            <person name="Kumar K."/>
            <person name="McCouch S."/>
            <person name="Juretic N."/>
            <person name="Hoen D."/>
            <person name="Wright S."/>
            <person name="Bruskiewich R."/>
            <person name="Bureau T."/>
            <person name="Miyao A."/>
            <person name="Hirochika H."/>
            <person name="Nishikawa T."/>
            <person name="Kadowaki K."/>
            <person name="Sugiura M."/>
            <person name="Burr B."/>
            <person name="Sasaki T."/>
        </authorList>
    </citation>
    <scope>NUCLEOTIDE SEQUENCE [LARGE SCALE GENOMIC DNA]</scope>
    <source>
        <strain evidence="3">cv. Nipponbare</strain>
    </source>
</reference>
<evidence type="ECO:0000313" key="3">
    <source>
        <dbReference type="Proteomes" id="UP000000763"/>
    </source>
</evidence>